<accession>A0ABW3XXZ9</accession>
<keyword evidence="2" id="KW-1185">Reference proteome</keyword>
<evidence type="ECO:0000313" key="2">
    <source>
        <dbReference type="Proteomes" id="UP001597058"/>
    </source>
</evidence>
<dbReference type="Proteomes" id="UP001597058">
    <property type="component" value="Unassembled WGS sequence"/>
</dbReference>
<gene>
    <name evidence="1" type="ORF">ACFQ5X_49480</name>
</gene>
<sequence length="73" mass="7967">MVTSDWRFLQPSEHWQSAFSQWRASLPAARKYLVAVGDYVMAKIAYISGFGRASCVRFVSGTFAGSLASEAGS</sequence>
<dbReference type="EMBL" id="JBHTMM010000242">
    <property type="protein sequence ID" value="MFD1313691.1"/>
    <property type="molecule type" value="Genomic_DNA"/>
</dbReference>
<protein>
    <submittedName>
        <fullName evidence="1">Uncharacterized protein</fullName>
    </submittedName>
</protein>
<reference evidence="2" key="1">
    <citation type="journal article" date="2019" name="Int. J. Syst. Evol. Microbiol.">
        <title>The Global Catalogue of Microorganisms (GCM) 10K type strain sequencing project: providing services to taxonomists for standard genome sequencing and annotation.</title>
        <authorList>
            <consortium name="The Broad Institute Genomics Platform"/>
            <consortium name="The Broad Institute Genome Sequencing Center for Infectious Disease"/>
            <person name="Wu L."/>
            <person name="Ma J."/>
        </authorList>
    </citation>
    <scope>NUCLEOTIDE SEQUENCE [LARGE SCALE GENOMIC DNA]</scope>
    <source>
        <strain evidence="2">CGMCC 4.7020</strain>
    </source>
</reference>
<evidence type="ECO:0000313" key="1">
    <source>
        <dbReference type="EMBL" id="MFD1313691.1"/>
    </source>
</evidence>
<dbReference type="RefSeq" id="WP_381243297.1">
    <property type="nucleotide sequence ID" value="NZ_JBHSKH010000153.1"/>
</dbReference>
<comment type="caution">
    <text evidence="1">The sequence shown here is derived from an EMBL/GenBank/DDBJ whole genome shotgun (WGS) entry which is preliminary data.</text>
</comment>
<organism evidence="1 2">
    <name type="scientific">Streptomyces kaempferi</name>
    <dbReference type="NCBI Taxonomy" id="333725"/>
    <lineage>
        <taxon>Bacteria</taxon>
        <taxon>Bacillati</taxon>
        <taxon>Actinomycetota</taxon>
        <taxon>Actinomycetes</taxon>
        <taxon>Kitasatosporales</taxon>
        <taxon>Streptomycetaceae</taxon>
        <taxon>Streptomyces</taxon>
    </lineage>
</organism>
<name>A0ABW3XXZ9_9ACTN</name>
<proteinExistence type="predicted"/>